<comment type="caution">
    <text evidence="2">The sequence shown here is derived from an EMBL/GenBank/DDBJ whole genome shotgun (WGS) entry which is preliminary data.</text>
</comment>
<reference evidence="3" key="1">
    <citation type="submission" date="2024-07" db="EMBL/GenBank/DDBJ databases">
        <title>Two chromosome-level genome assemblies of Korean endemic species Abeliophyllum distichum and Forsythia ovata (Oleaceae).</title>
        <authorList>
            <person name="Jang H."/>
        </authorList>
    </citation>
    <scope>NUCLEOTIDE SEQUENCE [LARGE SCALE GENOMIC DNA]</scope>
</reference>
<keyword evidence="3" id="KW-1185">Reference proteome</keyword>
<evidence type="ECO:0000313" key="3">
    <source>
        <dbReference type="Proteomes" id="UP001604336"/>
    </source>
</evidence>
<sequence length="143" mass="15593">MQKEALKSAKDQTLVVETALATANSSLGAVVADKEKSLAVAKLELEKVRAGRLDAEAKAVEAYQEAFVDTPEYQDLVQRLMTISGEQLVERIMETHLEWDIFFIREAPAEAPASKVVPDDNHDRAKGQATPLVTEEGPSCADP</sequence>
<feature type="compositionally biased region" description="Basic and acidic residues" evidence="1">
    <location>
        <begin position="117"/>
        <end position="126"/>
    </location>
</feature>
<evidence type="ECO:0000256" key="1">
    <source>
        <dbReference type="SAM" id="MobiDB-lite"/>
    </source>
</evidence>
<gene>
    <name evidence="2" type="ORF">Adt_27176</name>
</gene>
<organism evidence="2 3">
    <name type="scientific">Abeliophyllum distichum</name>
    <dbReference type="NCBI Taxonomy" id="126358"/>
    <lineage>
        <taxon>Eukaryota</taxon>
        <taxon>Viridiplantae</taxon>
        <taxon>Streptophyta</taxon>
        <taxon>Embryophyta</taxon>
        <taxon>Tracheophyta</taxon>
        <taxon>Spermatophyta</taxon>
        <taxon>Magnoliopsida</taxon>
        <taxon>eudicotyledons</taxon>
        <taxon>Gunneridae</taxon>
        <taxon>Pentapetalae</taxon>
        <taxon>asterids</taxon>
        <taxon>lamiids</taxon>
        <taxon>Lamiales</taxon>
        <taxon>Oleaceae</taxon>
        <taxon>Forsythieae</taxon>
        <taxon>Abeliophyllum</taxon>
    </lineage>
</organism>
<feature type="region of interest" description="Disordered" evidence="1">
    <location>
        <begin position="111"/>
        <end position="143"/>
    </location>
</feature>
<dbReference type="Proteomes" id="UP001604336">
    <property type="component" value="Unassembled WGS sequence"/>
</dbReference>
<protein>
    <submittedName>
        <fullName evidence="2">Uncharacterized protein</fullName>
    </submittedName>
</protein>
<evidence type="ECO:0000313" key="2">
    <source>
        <dbReference type="EMBL" id="KAL2491548.1"/>
    </source>
</evidence>
<proteinExistence type="predicted"/>
<dbReference type="EMBL" id="JBFOLK010000008">
    <property type="protein sequence ID" value="KAL2491548.1"/>
    <property type="molecule type" value="Genomic_DNA"/>
</dbReference>
<accession>A0ABD1RT97</accession>
<dbReference type="AlphaFoldDB" id="A0ABD1RT97"/>
<name>A0ABD1RT97_9LAMI</name>